<sequence>MPLVVIVTRQGIFYSQKALCVAHAGLKSEIVEALLWAKGAVQNTEDVPDRVLRGCSTATLLGDADARRPSLPHLFSKLSYYNEALANININKTLEELRHEENIVNLRFTTNGRTLQDTMYSAFDGQFIGNGTETEQGLGANCEKSWFTGNAKGLFLSELPAKESWDVWPQNPRFPVIDNS</sequence>
<reference evidence="3" key="1">
    <citation type="submission" date="2012-12" db="EMBL/GenBank/DDBJ databases">
        <authorList>
            <person name="Hellsten U."/>
            <person name="Grimwood J."/>
            <person name="Chapman J.A."/>
            <person name="Shapiro H."/>
            <person name="Aerts A."/>
            <person name="Otillar R.P."/>
            <person name="Terry A.Y."/>
            <person name="Boore J.L."/>
            <person name="Simakov O."/>
            <person name="Marletaz F."/>
            <person name="Cho S.-J."/>
            <person name="Edsinger-Gonzales E."/>
            <person name="Havlak P."/>
            <person name="Kuo D.-H."/>
            <person name="Larsson T."/>
            <person name="Lv J."/>
            <person name="Arendt D."/>
            <person name="Savage R."/>
            <person name="Osoegawa K."/>
            <person name="de Jong P."/>
            <person name="Lindberg D.R."/>
            <person name="Seaver E.C."/>
            <person name="Weisblat D.A."/>
            <person name="Putnam N.H."/>
            <person name="Grigoriev I.V."/>
            <person name="Rokhsar D.S."/>
        </authorList>
    </citation>
    <scope>NUCLEOTIDE SEQUENCE</scope>
    <source>
        <strain evidence="3">I ESC-2004</strain>
    </source>
</reference>
<evidence type="ECO:0000313" key="2">
    <source>
        <dbReference type="EnsemblMetazoa" id="CapteP186266"/>
    </source>
</evidence>
<dbReference type="AlphaFoldDB" id="R7V8T2"/>
<name>R7V8T2_CAPTE</name>
<protein>
    <submittedName>
        <fullName evidence="1 2">Uncharacterized protein</fullName>
    </submittedName>
</protein>
<dbReference type="EnsemblMetazoa" id="CapteT186266">
    <property type="protein sequence ID" value="CapteP186266"/>
    <property type="gene ID" value="CapteG186266"/>
</dbReference>
<dbReference type="Proteomes" id="UP000014760">
    <property type="component" value="Unassembled WGS sequence"/>
</dbReference>
<organism evidence="1">
    <name type="scientific">Capitella teleta</name>
    <name type="common">Polychaete worm</name>
    <dbReference type="NCBI Taxonomy" id="283909"/>
    <lineage>
        <taxon>Eukaryota</taxon>
        <taxon>Metazoa</taxon>
        <taxon>Spiralia</taxon>
        <taxon>Lophotrochozoa</taxon>
        <taxon>Annelida</taxon>
        <taxon>Polychaeta</taxon>
        <taxon>Sedentaria</taxon>
        <taxon>Scolecida</taxon>
        <taxon>Capitellidae</taxon>
        <taxon>Capitella</taxon>
    </lineage>
</organism>
<dbReference type="EMBL" id="AMQN01004665">
    <property type="status" value="NOT_ANNOTATED_CDS"/>
    <property type="molecule type" value="Genomic_DNA"/>
</dbReference>
<reference evidence="2" key="3">
    <citation type="submission" date="2015-06" db="UniProtKB">
        <authorList>
            <consortium name="EnsemblMetazoa"/>
        </authorList>
    </citation>
    <scope>IDENTIFICATION</scope>
</reference>
<accession>R7V8T2</accession>
<dbReference type="HOGENOM" id="CLU_1497620_0_0_1"/>
<evidence type="ECO:0000313" key="3">
    <source>
        <dbReference type="Proteomes" id="UP000014760"/>
    </source>
</evidence>
<evidence type="ECO:0000313" key="1">
    <source>
        <dbReference type="EMBL" id="ELU14979.1"/>
    </source>
</evidence>
<gene>
    <name evidence="1" type="ORF">CAPTEDRAFT_186266</name>
</gene>
<dbReference type="EMBL" id="KB294122">
    <property type="protein sequence ID" value="ELU14979.1"/>
    <property type="molecule type" value="Genomic_DNA"/>
</dbReference>
<keyword evidence="3" id="KW-1185">Reference proteome</keyword>
<reference evidence="1 3" key="2">
    <citation type="journal article" date="2013" name="Nature">
        <title>Insights into bilaterian evolution from three spiralian genomes.</title>
        <authorList>
            <person name="Simakov O."/>
            <person name="Marletaz F."/>
            <person name="Cho S.J."/>
            <person name="Edsinger-Gonzales E."/>
            <person name="Havlak P."/>
            <person name="Hellsten U."/>
            <person name="Kuo D.H."/>
            <person name="Larsson T."/>
            <person name="Lv J."/>
            <person name="Arendt D."/>
            <person name="Savage R."/>
            <person name="Osoegawa K."/>
            <person name="de Jong P."/>
            <person name="Grimwood J."/>
            <person name="Chapman J.A."/>
            <person name="Shapiro H."/>
            <person name="Aerts A."/>
            <person name="Otillar R.P."/>
            <person name="Terry A.Y."/>
            <person name="Boore J.L."/>
            <person name="Grigoriev I.V."/>
            <person name="Lindberg D.R."/>
            <person name="Seaver E.C."/>
            <person name="Weisblat D.A."/>
            <person name="Putnam N.H."/>
            <person name="Rokhsar D.S."/>
        </authorList>
    </citation>
    <scope>NUCLEOTIDE SEQUENCE</scope>
    <source>
        <strain evidence="1 3">I ESC-2004</strain>
    </source>
</reference>
<proteinExistence type="predicted"/>